<dbReference type="EMBL" id="KB644414">
    <property type="protein sequence ID" value="EPS31973.1"/>
    <property type="molecule type" value="Genomic_DNA"/>
</dbReference>
<name>S8AZU1_PENO1</name>
<evidence type="ECO:0000313" key="3">
    <source>
        <dbReference type="Proteomes" id="UP000019376"/>
    </source>
</evidence>
<feature type="compositionally biased region" description="Basic and acidic residues" evidence="1">
    <location>
        <begin position="41"/>
        <end position="60"/>
    </location>
</feature>
<proteinExistence type="predicted"/>
<keyword evidence="3" id="KW-1185">Reference proteome</keyword>
<gene>
    <name evidence="2" type="ORF">PDE_06932</name>
</gene>
<evidence type="ECO:0000256" key="1">
    <source>
        <dbReference type="SAM" id="MobiDB-lite"/>
    </source>
</evidence>
<dbReference type="HOGENOM" id="CLU_2360404_0_0_1"/>
<dbReference type="AlphaFoldDB" id="S8AZU1"/>
<accession>S8AZU1</accession>
<feature type="compositionally biased region" description="Basic and acidic residues" evidence="1">
    <location>
        <begin position="66"/>
        <end position="83"/>
    </location>
</feature>
<feature type="region of interest" description="Disordered" evidence="1">
    <location>
        <begin position="40"/>
        <end position="83"/>
    </location>
</feature>
<protein>
    <submittedName>
        <fullName evidence="2">Uncharacterized protein</fullName>
    </submittedName>
</protein>
<dbReference type="Proteomes" id="UP000019376">
    <property type="component" value="Unassembled WGS sequence"/>
</dbReference>
<evidence type="ECO:0000313" key="2">
    <source>
        <dbReference type="EMBL" id="EPS31973.1"/>
    </source>
</evidence>
<sequence length="96" mass="10606">MVLVEDRENEEGLGPLDMLSPFGLESSSSLLRSACCIESPGSRKKDTVKPKGNQDKDQARRILGYESRDPLEPENQASKRFEESFKCIGPDSGVFA</sequence>
<reference evidence="2 3" key="1">
    <citation type="journal article" date="2013" name="PLoS ONE">
        <title>Genomic and secretomic analyses reveal unique features of the lignocellulolytic enzyme system of Penicillium decumbens.</title>
        <authorList>
            <person name="Liu G."/>
            <person name="Zhang L."/>
            <person name="Wei X."/>
            <person name="Zou G."/>
            <person name="Qin Y."/>
            <person name="Ma L."/>
            <person name="Li J."/>
            <person name="Zheng H."/>
            <person name="Wang S."/>
            <person name="Wang C."/>
            <person name="Xun L."/>
            <person name="Zhao G.-P."/>
            <person name="Zhou Z."/>
            <person name="Qu Y."/>
        </authorList>
    </citation>
    <scope>NUCLEOTIDE SEQUENCE [LARGE SCALE GENOMIC DNA]</scope>
    <source>
        <strain evidence="3">114-2 / CGMCC 5302</strain>
    </source>
</reference>
<organism evidence="2 3">
    <name type="scientific">Penicillium oxalicum (strain 114-2 / CGMCC 5302)</name>
    <name type="common">Penicillium decumbens</name>
    <dbReference type="NCBI Taxonomy" id="933388"/>
    <lineage>
        <taxon>Eukaryota</taxon>
        <taxon>Fungi</taxon>
        <taxon>Dikarya</taxon>
        <taxon>Ascomycota</taxon>
        <taxon>Pezizomycotina</taxon>
        <taxon>Eurotiomycetes</taxon>
        <taxon>Eurotiomycetidae</taxon>
        <taxon>Eurotiales</taxon>
        <taxon>Aspergillaceae</taxon>
        <taxon>Penicillium</taxon>
    </lineage>
</organism>